<dbReference type="InterPro" id="IPR006553">
    <property type="entry name" value="Leu-rich_rpt_Cys-con_subtyp"/>
</dbReference>
<reference evidence="2 3" key="1">
    <citation type="submission" date="2022-12" db="EMBL/GenBank/DDBJ databases">
        <title>Chromosome-level genome of Tegillarca granosa.</title>
        <authorList>
            <person name="Kim J."/>
        </authorList>
    </citation>
    <scope>NUCLEOTIDE SEQUENCE [LARGE SCALE GENOMIC DNA]</scope>
    <source>
        <strain evidence="2">Teg-2019</strain>
        <tissue evidence="2">Adductor muscle</tissue>
    </source>
</reference>
<dbReference type="Pfam" id="PF12937">
    <property type="entry name" value="F-box-like"/>
    <property type="match status" value="1"/>
</dbReference>
<evidence type="ECO:0000313" key="2">
    <source>
        <dbReference type="EMBL" id="KAJ8311739.1"/>
    </source>
</evidence>
<dbReference type="SUPFAM" id="SSF52047">
    <property type="entry name" value="RNI-like"/>
    <property type="match status" value="1"/>
</dbReference>
<dbReference type="Gene3D" id="1.20.1280.50">
    <property type="match status" value="1"/>
</dbReference>
<organism evidence="2 3">
    <name type="scientific">Tegillarca granosa</name>
    <name type="common">Malaysian cockle</name>
    <name type="synonym">Anadara granosa</name>
    <dbReference type="NCBI Taxonomy" id="220873"/>
    <lineage>
        <taxon>Eukaryota</taxon>
        <taxon>Metazoa</taxon>
        <taxon>Spiralia</taxon>
        <taxon>Lophotrochozoa</taxon>
        <taxon>Mollusca</taxon>
        <taxon>Bivalvia</taxon>
        <taxon>Autobranchia</taxon>
        <taxon>Pteriomorphia</taxon>
        <taxon>Arcoida</taxon>
        <taxon>Arcoidea</taxon>
        <taxon>Arcidae</taxon>
        <taxon>Tegillarca</taxon>
    </lineage>
</organism>
<comment type="caution">
    <text evidence="2">The sequence shown here is derived from an EMBL/GenBank/DDBJ whole genome shotgun (WGS) entry which is preliminary data.</text>
</comment>
<evidence type="ECO:0000313" key="3">
    <source>
        <dbReference type="Proteomes" id="UP001217089"/>
    </source>
</evidence>
<evidence type="ECO:0000259" key="1">
    <source>
        <dbReference type="Pfam" id="PF12937"/>
    </source>
</evidence>
<dbReference type="Proteomes" id="UP001217089">
    <property type="component" value="Unassembled WGS sequence"/>
</dbReference>
<dbReference type="Pfam" id="PF13516">
    <property type="entry name" value="LRR_6"/>
    <property type="match status" value="2"/>
</dbReference>
<gene>
    <name evidence="2" type="ORF">KUTeg_011094</name>
</gene>
<dbReference type="PANTHER" id="PTHR13318:SF190">
    <property type="entry name" value="PARTNER OF PAIRED, ISOFORM B"/>
    <property type="match status" value="1"/>
</dbReference>
<dbReference type="PANTHER" id="PTHR13318">
    <property type="entry name" value="PARTNER OF PAIRED, ISOFORM B-RELATED"/>
    <property type="match status" value="1"/>
</dbReference>
<name>A0ABQ9F2V4_TEGGR</name>
<dbReference type="InterPro" id="IPR032675">
    <property type="entry name" value="LRR_dom_sf"/>
</dbReference>
<accession>A0ABQ9F2V4</accession>
<keyword evidence="3" id="KW-1185">Reference proteome</keyword>
<sequence length="388" mass="44199">MDNNDAECHQPSKRKRSLSCTIQDTAKVKVQTEDGCLAADVSHHDNAKDVNYPNNILYEKELDTENVNVSNNRFGHGESFEAWHECNETINEERVCRTWYQLSLDPELWRRIDLRRQERVTDSALVTLTSYSDRVTYLDLTDTKELSCEGTMKVAEGCPDLVELQLTQCIKITDNSIIELTVGCPLLEHLILTRCNLTDKSIQEIKKNLKVLDISCFPSTPAAISQVMKNCTLLECINLSLNSFVDDECIEMVAKYGSNLKRLYCVSCSITDQGLEMIGKYSKTIQHLDVRWCENLTVEGVRTVSLTCPSLRYIYLGFRNCDRVKIKAIRELDELYPNIGHLTPKLPLVGLNDGARQQGLTAPDSIHHHDHTSAKNLEMIFLCYRKFV</sequence>
<proteinExistence type="predicted"/>
<feature type="non-terminal residue" evidence="2">
    <location>
        <position position="388"/>
    </location>
</feature>
<protein>
    <recommendedName>
        <fullName evidence="1">F-box domain-containing protein</fullName>
    </recommendedName>
</protein>
<dbReference type="InterPro" id="IPR001810">
    <property type="entry name" value="F-box_dom"/>
</dbReference>
<dbReference type="Gene3D" id="3.80.10.10">
    <property type="entry name" value="Ribonuclease Inhibitor"/>
    <property type="match status" value="1"/>
</dbReference>
<feature type="domain" description="F-box" evidence="1">
    <location>
        <begin position="94"/>
        <end position="115"/>
    </location>
</feature>
<dbReference type="InterPro" id="IPR001611">
    <property type="entry name" value="Leu-rich_rpt"/>
</dbReference>
<dbReference type="EMBL" id="JARBDR010000496">
    <property type="protein sequence ID" value="KAJ8311739.1"/>
    <property type="molecule type" value="Genomic_DNA"/>
</dbReference>
<dbReference type="SMART" id="SM00367">
    <property type="entry name" value="LRR_CC"/>
    <property type="match status" value="6"/>
</dbReference>